<keyword evidence="3" id="KW-1185">Reference proteome</keyword>
<evidence type="ECO:0000259" key="1">
    <source>
        <dbReference type="Pfam" id="PF13302"/>
    </source>
</evidence>
<gene>
    <name evidence="2" type="ORF">IQ13_2636</name>
</gene>
<evidence type="ECO:0000313" key="3">
    <source>
        <dbReference type="Proteomes" id="UP000316167"/>
    </source>
</evidence>
<dbReference type="RefSeq" id="WP_144886804.1">
    <property type="nucleotide sequence ID" value="NZ_VLLE01000004.1"/>
</dbReference>
<dbReference type="Pfam" id="PF13302">
    <property type="entry name" value="Acetyltransf_3"/>
    <property type="match status" value="1"/>
</dbReference>
<dbReference type="SUPFAM" id="SSF55729">
    <property type="entry name" value="Acyl-CoA N-acyltransferases (Nat)"/>
    <property type="match status" value="1"/>
</dbReference>
<evidence type="ECO:0000313" key="2">
    <source>
        <dbReference type="EMBL" id="TWI81618.1"/>
    </source>
</evidence>
<protein>
    <submittedName>
        <fullName evidence="2">RimJ/RimL family protein N-acetyltransferase</fullName>
    </submittedName>
</protein>
<dbReference type="PANTHER" id="PTHR43610:SF1">
    <property type="entry name" value="N-ACETYLTRANSFERASE DOMAIN-CONTAINING PROTEIN"/>
    <property type="match status" value="1"/>
</dbReference>
<dbReference type="InterPro" id="IPR000182">
    <property type="entry name" value="GNAT_dom"/>
</dbReference>
<name>A0A562SKC5_9BACT</name>
<dbReference type="InterPro" id="IPR016181">
    <property type="entry name" value="Acyl_CoA_acyltransferase"/>
</dbReference>
<dbReference type="EMBL" id="VLLE01000004">
    <property type="protein sequence ID" value="TWI81618.1"/>
    <property type="molecule type" value="Genomic_DNA"/>
</dbReference>
<dbReference type="Gene3D" id="3.40.630.30">
    <property type="match status" value="1"/>
</dbReference>
<feature type="domain" description="N-acetyltransferase" evidence="1">
    <location>
        <begin position="16"/>
        <end position="157"/>
    </location>
</feature>
<organism evidence="2 3">
    <name type="scientific">Lacibacter cauensis</name>
    <dbReference type="NCBI Taxonomy" id="510947"/>
    <lineage>
        <taxon>Bacteria</taxon>
        <taxon>Pseudomonadati</taxon>
        <taxon>Bacteroidota</taxon>
        <taxon>Chitinophagia</taxon>
        <taxon>Chitinophagales</taxon>
        <taxon>Chitinophagaceae</taxon>
        <taxon>Lacibacter</taxon>
    </lineage>
</organism>
<dbReference type="PANTHER" id="PTHR43610">
    <property type="entry name" value="BLL6696 PROTEIN"/>
    <property type="match status" value="1"/>
</dbReference>
<dbReference type="Proteomes" id="UP000316167">
    <property type="component" value="Unassembled WGS sequence"/>
</dbReference>
<dbReference type="OrthoDB" id="9795199at2"/>
<dbReference type="GO" id="GO:0016747">
    <property type="term" value="F:acyltransferase activity, transferring groups other than amino-acyl groups"/>
    <property type="evidence" value="ECO:0007669"/>
    <property type="project" value="InterPro"/>
</dbReference>
<sequence length="199" mass="22796">MIDRLTDKEIVLENNRVLLRPLAESDYEHLLPFALNEADLWKYSLISPAGEEGMKNYISTTLQNKAAGIEYPFIVFDKTTQQYAGSTRFYDIQPFNKTTQLGYTWYGKAFQRTGLNRNCKLLLFQFAFEEWGLERVELRADANNAPSINAMKAVGCTVEGILRSNMTIEAGGRRDSIVLSILKDEWFSSVKKLLQQKIH</sequence>
<reference evidence="2 3" key="1">
    <citation type="journal article" date="2015" name="Stand. Genomic Sci.">
        <title>Genomic Encyclopedia of Bacterial and Archaeal Type Strains, Phase III: the genomes of soil and plant-associated and newly described type strains.</title>
        <authorList>
            <person name="Whitman W.B."/>
            <person name="Woyke T."/>
            <person name="Klenk H.P."/>
            <person name="Zhou Y."/>
            <person name="Lilburn T.G."/>
            <person name="Beck B.J."/>
            <person name="De Vos P."/>
            <person name="Vandamme P."/>
            <person name="Eisen J.A."/>
            <person name="Garrity G."/>
            <person name="Hugenholtz P."/>
            <person name="Kyrpides N.C."/>
        </authorList>
    </citation>
    <scope>NUCLEOTIDE SEQUENCE [LARGE SCALE GENOMIC DNA]</scope>
    <source>
        <strain evidence="2 3">CGMCC 1.7271</strain>
    </source>
</reference>
<keyword evidence="2" id="KW-0808">Transferase</keyword>
<accession>A0A562SKC5</accession>
<dbReference type="AlphaFoldDB" id="A0A562SKC5"/>
<comment type="caution">
    <text evidence="2">The sequence shown here is derived from an EMBL/GenBank/DDBJ whole genome shotgun (WGS) entry which is preliminary data.</text>
</comment>
<proteinExistence type="predicted"/>